<dbReference type="Pfam" id="PF07944">
    <property type="entry name" value="Beta-AFase-like_GH127_cat"/>
    <property type="match status" value="1"/>
</dbReference>
<feature type="domain" description="Non-reducing end beta-L-arabinofuranosidase-like GH127 middle" evidence="3">
    <location>
        <begin position="422"/>
        <end position="511"/>
    </location>
</feature>
<dbReference type="Pfam" id="PF20736">
    <property type="entry name" value="Glyco_hydro127M"/>
    <property type="match status" value="1"/>
</dbReference>
<name>A0A927N0S0_9ACTN</name>
<evidence type="ECO:0000313" key="5">
    <source>
        <dbReference type="Proteomes" id="UP000638648"/>
    </source>
</evidence>
<accession>A0A927N0S0</accession>
<dbReference type="PANTHER" id="PTHR31151">
    <property type="entry name" value="PROLINE-TRNA LIGASE (DUF1680)"/>
    <property type="match status" value="1"/>
</dbReference>
<dbReference type="InterPro" id="IPR049046">
    <property type="entry name" value="Beta-AFase-like_GH127_middle"/>
</dbReference>
<dbReference type="Proteomes" id="UP000638648">
    <property type="component" value="Unassembled WGS sequence"/>
</dbReference>
<dbReference type="GO" id="GO:0005975">
    <property type="term" value="P:carbohydrate metabolic process"/>
    <property type="evidence" value="ECO:0007669"/>
    <property type="project" value="InterPro"/>
</dbReference>
<gene>
    <name evidence="4" type="ORF">HEB94_003458</name>
</gene>
<dbReference type="RefSeq" id="WP_337917728.1">
    <property type="nucleotide sequence ID" value="NZ_BAABJL010000242.1"/>
</dbReference>
<dbReference type="PANTHER" id="PTHR31151:SF0">
    <property type="entry name" value="PROLINE-TRNA LIGASE (DUF1680)"/>
    <property type="match status" value="1"/>
</dbReference>
<evidence type="ECO:0000256" key="1">
    <source>
        <dbReference type="SAM" id="MobiDB-lite"/>
    </source>
</evidence>
<dbReference type="InterPro" id="IPR012878">
    <property type="entry name" value="Beta-AFase-like_GH127_cat"/>
</dbReference>
<evidence type="ECO:0000313" key="4">
    <source>
        <dbReference type="EMBL" id="MBE1606610.1"/>
    </source>
</evidence>
<feature type="domain" description="Non-reducing end beta-L-arabinofuranosidase-like GH127 catalytic" evidence="2">
    <location>
        <begin position="68"/>
        <end position="406"/>
    </location>
</feature>
<sequence>MSDGAEVTSGLHPNALRALPLGQIRPAGWLAGQLRLQADGMAGHLDEIWPDVGESAWIGGSAEGWEGGPYWLDGVTPLAFLLEDPALLAKVERWVSYILDHQADDGWLGPRRTGTGSEPDVDPDLDVWPRMVVLKALLQYHSATGDDRSVKASLRLVRILRNVLERRPLRDWGRMRWADLVWSVHQLYDLTRERWLLEVADTVRAQGYDWSAYADHLPFPEKVPDATLREYQRQAGGVWMNDVMMATHGVNVAMGVKMPAVWWRQAGDDRLVTLVERMLDQLDTHHGQASGLFGADEHLAGRHPSQGTEACAVVELLLSLEVAVETWGAVEPLVDRLERIAYNALPATAAADERTHQYLQQANQVVCHVTQDRVYTNNGPDANIFGLAPHFGCCTANRHQGWPKFAARLWMATPDDGLQALTYAPCTIDTTVRGARTRVRVDGGYPFTDEVSIRVTVDAPVAFPLRLRVPGWAEGAELSVDGGEALPLQPGTVHELDRLWTGEQIVALRLPAPVRVEHRDRDSVAVHRGPLTFGLGVGESWQRIGGVEPYADFEVHPTTPWNYALELDPDDPQAGLALERREVGDRPYAPHGAPLLLHATGRRVPAWEVRRGAADRPPSSPVGAEDTEPGPERIVLAPYGSIRLRVTELPWTPPIA</sequence>
<evidence type="ECO:0000259" key="2">
    <source>
        <dbReference type="Pfam" id="PF07944"/>
    </source>
</evidence>
<dbReference type="AlphaFoldDB" id="A0A927N0S0"/>
<comment type="caution">
    <text evidence="4">The sequence shown here is derived from an EMBL/GenBank/DDBJ whole genome shotgun (WGS) entry which is preliminary data.</text>
</comment>
<feature type="region of interest" description="Disordered" evidence="1">
    <location>
        <begin position="610"/>
        <end position="633"/>
    </location>
</feature>
<proteinExistence type="predicted"/>
<dbReference type="SUPFAM" id="SSF48208">
    <property type="entry name" value="Six-hairpin glycosidases"/>
    <property type="match status" value="1"/>
</dbReference>
<dbReference type="InterPro" id="IPR008928">
    <property type="entry name" value="6-hairpin_glycosidase_sf"/>
</dbReference>
<reference evidence="4" key="1">
    <citation type="submission" date="2020-10" db="EMBL/GenBank/DDBJ databases">
        <title>Sequencing the genomes of 1000 actinobacteria strains.</title>
        <authorList>
            <person name="Klenk H.-P."/>
        </authorList>
    </citation>
    <scope>NUCLEOTIDE SEQUENCE</scope>
    <source>
        <strain evidence="4">DSM 45354</strain>
    </source>
</reference>
<keyword evidence="5" id="KW-1185">Reference proteome</keyword>
<organism evidence="4 5">
    <name type="scientific">Actinopolymorpha pittospori</name>
    <dbReference type="NCBI Taxonomy" id="648752"/>
    <lineage>
        <taxon>Bacteria</taxon>
        <taxon>Bacillati</taxon>
        <taxon>Actinomycetota</taxon>
        <taxon>Actinomycetes</taxon>
        <taxon>Propionibacteriales</taxon>
        <taxon>Actinopolymorphaceae</taxon>
        <taxon>Actinopolymorpha</taxon>
    </lineage>
</organism>
<protein>
    <submittedName>
        <fullName evidence="4">DUF1680 family protein</fullName>
    </submittedName>
</protein>
<dbReference type="EMBL" id="JADBEM010000001">
    <property type="protein sequence ID" value="MBE1606610.1"/>
    <property type="molecule type" value="Genomic_DNA"/>
</dbReference>
<evidence type="ECO:0000259" key="3">
    <source>
        <dbReference type="Pfam" id="PF20736"/>
    </source>
</evidence>